<dbReference type="InterPro" id="IPR012317">
    <property type="entry name" value="Poly(ADP-ribose)pol_cat_dom"/>
</dbReference>
<evidence type="ECO:0000313" key="5">
    <source>
        <dbReference type="Proteomes" id="UP000494165"/>
    </source>
</evidence>
<accession>A0A8S1CKH3</accession>
<feature type="compositionally biased region" description="Basic residues" evidence="2">
    <location>
        <begin position="917"/>
        <end position="936"/>
    </location>
</feature>
<keyword evidence="1" id="KW-0808">Transferase</keyword>
<dbReference type="AlphaFoldDB" id="A0A8S1CKH3"/>
<name>A0A8S1CKH3_9INSE</name>
<feature type="region of interest" description="Disordered" evidence="2">
    <location>
        <begin position="192"/>
        <end position="342"/>
    </location>
</feature>
<dbReference type="Gene3D" id="3.90.228.10">
    <property type="match status" value="1"/>
</dbReference>
<feature type="compositionally biased region" description="Basic and acidic residues" evidence="2">
    <location>
        <begin position="218"/>
        <end position="233"/>
    </location>
</feature>
<evidence type="ECO:0000259" key="3">
    <source>
        <dbReference type="PROSITE" id="PS51059"/>
    </source>
</evidence>
<dbReference type="Proteomes" id="UP000494165">
    <property type="component" value="Unassembled WGS sequence"/>
</dbReference>
<keyword evidence="5" id="KW-1185">Reference proteome</keyword>
<proteinExistence type="predicted"/>
<keyword evidence="1" id="KW-0520">NAD</keyword>
<comment type="caution">
    <text evidence="4">The sequence shown here is derived from an EMBL/GenBank/DDBJ whole genome shotgun (WGS) entry which is preliminary data.</text>
</comment>
<dbReference type="GO" id="GO:1990404">
    <property type="term" value="F:NAD+-protein mono-ADP-ribosyltransferase activity"/>
    <property type="evidence" value="ECO:0007669"/>
    <property type="project" value="TreeGrafter"/>
</dbReference>
<dbReference type="Pfam" id="PF00644">
    <property type="entry name" value="PARP"/>
    <property type="match status" value="1"/>
</dbReference>
<reference evidence="4 5" key="1">
    <citation type="submission" date="2020-04" db="EMBL/GenBank/DDBJ databases">
        <authorList>
            <person name="Alioto T."/>
            <person name="Alioto T."/>
            <person name="Gomez Garrido J."/>
        </authorList>
    </citation>
    <scope>NUCLEOTIDE SEQUENCE [LARGE SCALE GENOMIC DNA]</scope>
</reference>
<sequence>MDLSQAGNHPQRQHQYVNDWHIAPSSRLTAAIDLSAGAHRPLAPVYHCNLPAVISQTQARPPSGVIVTADEWPPFRQATPSTTWPTDSRQQFNSGNVADRIYEIPSDDDTLSSDDDRLLIIDENVDSPVEDEIDSNEKGQVDEQIPLRLASEQEEKILGDETKVVTKAKEKHKWHRKFKLKDFVLSKPSKRISKRALDQKSIPWKKVQHMKSAVSSEDEIKQKQRKNEVKAHAESPPPNVILWESSKGDKNAELQEEATVRSSSVGLAERSRPAKPEEHKYEQKNSSREQNGKQTTCKSLANKSRKEGESHDSTKKPRKNDERDEMKLHRSETKQDENERKPVLSVSQLCRKFDCEKQVRVVLKRLTKEQIRQHTHPVRPKLARIPKIDAAKEKQRKPFAFEQMTVDARLEANTLMNSLLGSAPRADESLKKPKIVFAPRRVIKRRKTAAPPAATPVLEKRKGAVNAKTFPKELIGLIERDIQRAVPLQRFINDSKRHPKIDWIVLDGKMQHSLTQRKPLRRKVKVRVLMPPQYLVQDKLAEYERQMKAREAAIAEFKKKPPMKVKGVASWPKFQVSLCCSEKEKQELRDKLARAEQTNFLKLFPTPRVGLERQQELLPNHWHTKILNTPFQIGKYLLRGVSPLSREFKYVARKFNKSCEQRVLAVDRVENPHLWFRYHLKKEKMELRNPFAQEMHLFHGTDKKFLDSILSYNLTWRYFGRKKGSRFGHGYYFSPLSSYAVHYTDQNPDHSIMLLFRVLTVKQCIGFENSKLPEEGFDTSISENGKVWVKFDVDEVYPDYVIHFAYSDPKEKAEEIGQYRAKMKKKEAERWKKSYRKYLMWSSFRRRLQRRSMSWRKFCRNVKKWKPVKRGKRVKLKAGPWRGPKGRMWTGKLVVATKLKKPQFRSMAVWKQPNHSAPKKKVVGSYRAKKRYPPTS</sequence>
<evidence type="ECO:0000256" key="2">
    <source>
        <dbReference type="SAM" id="MobiDB-lite"/>
    </source>
</evidence>
<dbReference type="EC" id="2.4.2.-" evidence="1"/>
<feature type="compositionally biased region" description="Basic and acidic residues" evidence="2">
    <location>
        <begin position="304"/>
        <end position="342"/>
    </location>
</feature>
<dbReference type="SUPFAM" id="SSF56399">
    <property type="entry name" value="ADP-ribosylation"/>
    <property type="match status" value="1"/>
</dbReference>
<dbReference type="PROSITE" id="PS51059">
    <property type="entry name" value="PARP_CATALYTIC"/>
    <property type="match status" value="1"/>
</dbReference>
<feature type="compositionally biased region" description="Basic and acidic residues" evidence="2">
    <location>
        <begin position="269"/>
        <end position="291"/>
    </location>
</feature>
<feature type="region of interest" description="Disordered" evidence="2">
    <location>
        <begin position="911"/>
        <end position="936"/>
    </location>
</feature>
<gene>
    <name evidence="4" type="ORF">CLODIP_2_CD07711</name>
</gene>
<protein>
    <recommendedName>
        <fullName evidence="1">Poly [ADP-ribose] polymerase</fullName>
        <shortName evidence="1">PARP</shortName>
        <ecNumber evidence="1">2.4.2.-</ecNumber>
    </recommendedName>
</protein>
<dbReference type="GO" id="GO:0005634">
    <property type="term" value="C:nucleus"/>
    <property type="evidence" value="ECO:0007669"/>
    <property type="project" value="TreeGrafter"/>
</dbReference>
<dbReference type="InterPro" id="IPR051712">
    <property type="entry name" value="ARTD-AVP"/>
</dbReference>
<evidence type="ECO:0000256" key="1">
    <source>
        <dbReference type="RuleBase" id="RU362114"/>
    </source>
</evidence>
<feature type="compositionally biased region" description="Polar residues" evidence="2">
    <location>
        <begin position="292"/>
        <end position="302"/>
    </location>
</feature>
<keyword evidence="1" id="KW-0328">Glycosyltransferase</keyword>
<dbReference type="GO" id="GO:0003950">
    <property type="term" value="F:NAD+ poly-ADP-ribosyltransferase activity"/>
    <property type="evidence" value="ECO:0007669"/>
    <property type="project" value="UniProtKB-UniRule"/>
</dbReference>
<dbReference type="OrthoDB" id="6133115at2759"/>
<organism evidence="4 5">
    <name type="scientific">Cloeon dipterum</name>
    <dbReference type="NCBI Taxonomy" id="197152"/>
    <lineage>
        <taxon>Eukaryota</taxon>
        <taxon>Metazoa</taxon>
        <taxon>Ecdysozoa</taxon>
        <taxon>Arthropoda</taxon>
        <taxon>Hexapoda</taxon>
        <taxon>Insecta</taxon>
        <taxon>Pterygota</taxon>
        <taxon>Palaeoptera</taxon>
        <taxon>Ephemeroptera</taxon>
        <taxon>Pisciforma</taxon>
        <taxon>Baetidae</taxon>
        <taxon>Cloeon</taxon>
    </lineage>
</organism>
<feature type="domain" description="PARP catalytic" evidence="3">
    <location>
        <begin position="618"/>
        <end position="828"/>
    </location>
</feature>
<dbReference type="PANTHER" id="PTHR45740:SF2">
    <property type="entry name" value="POLY [ADP-RIBOSE] POLYMERASE"/>
    <property type="match status" value="1"/>
</dbReference>
<evidence type="ECO:0000313" key="4">
    <source>
        <dbReference type="EMBL" id="CAB3372003.1"/>
    </source>
</evidence>
<dbReference type="PANTHER" id="PTHR45740">
    <property type="entry name" value="POLY [ADP-RIBOSE] POLYMERASE"/>
    <property type="match status" value="1"/>
</dbReference>
<dbReference type="EMBL" id="CADEPI010000067">
    <property type="protein sequence ID" value="CAB3372003.1"/>
    <property type="molecule type" value="Genomic_DNA"/>
</dbReference>